<evidence type="ECO:0000313" key="2">
    <source>
        <dbReference type="EMBL" id="CAB4764590.1"/>
    </source>
</evidence>
<sequence length="121" mass="13210">MTTGYGFTGAPRRARAYLVLTLVAALVLPWLVARGTDGNGPAREVPADWVAALVLVAVSGLNVELGRRLTGGLTHTQQPHKALSAWAFTCAMVLPTWWLLVVVPLTYAHARWRGLRVPLWK</sequence>
<proteinExistence type="predicted"/>
<organism evidence="2">
    <name type="scientific">freshwater metagenome</name>
    <dbReference type="NCBI Taxonomy" id="449393"/>
    <lineage>
        <taxon>unclassified sequences</taxon>
        <taxon>metagenomes</taxon>
        <taxon>ecological metagenomes</taxon>
    </lineage>
</organism>
<accession>A0A6J6UXR8</accession>
<feature type="transmembrane region" description="Helical" evidence="1">
    <location>
        <begin position="83"/>
        <end position="107"/>
    </location>
</feature>
<keyword evidence="1" id="KW-1133">Transmembrane helix</keyword>
<protein>
    <submittedName>
        <fullName evidence="2">Unannotated protein</fullName>
    </submittedName>
</protein>
<keyword evidence="1" id="KW-0812">Transmembrane</keyword>
<dbReference type="EMBL" id="CAEZYQ010000030">
    <property type="protein sequence ID" value="CAB4764590.1"/>
    <property type="molecule type" value="Genomic_DNA"/>
</dbReference>
<gene>
    <name evidence="2" type="ORF">UFOPK2761_02920</name>
</gene>
<evidence type="ECO:0000256" key="1">
    <source>
        <dbReference type="SAM" id="Phobius"/>
    </source>
</evidence>
<keyword evidence="1" id="KW-0472">Membrane</keyword>
<reference evidence="2" key="1">
    <citation type="submission" date="2020-05" db="EMBL/GenBank/DDBJ databases">
        <authorList>
            <person name="Chiriac C."/>
            <person name="Salcher M."/>
            <person name="Ghai R."/>
            <person name="Kavagutti S V."/>
        </authorList>
    </citation>
    <scope>NUCLEOTIDE SEQUENCE</scope>
</reference>
<feature type="transmembrane region" description="Helical" evidence="1">
    <location>
        <begin position="45"/>
        <end position="63"/>
    </location>
</feature>
<dbReference type="AlphaFoldDB" id="A0A6J6UXR8"/>
<name>A0A6J6UXR8_9ZZZZ</name>
<feature type="transmembrane region" description="Helical" evidence="1">
    <location>
        <begin position="14"/>
        <end position="33"/>
    </location>
</feature>